<comment type="caution">
    <text evidence="3">The sequence shown here is derived from an EMBL/GenBank/DDBJ whole genome shotgun (WGS) entry which is preliminary data.</text>
</comment>
<feature type="compositionally biased region" description="Low complexity" evidence="1">
    <location>
        <begin position="568"/>
        <end position="580"/>
    </location>
</feature>
<keyword evidence="2" id="KW-0472">Membrane</keyword>
<feature type="transmembrane region" description="Helical" evidence="2">
    <location>
        <begin position="35"/>
        <end position="56"/>
    </location>
</feature>
<reference evidence="3 4" key="1">
    <citation type="journal article" date="2023" name="Nucleic Acids Res.">
        <title>The hologenome of Daphnia magna reveals possible DNA methylation and microbiome-mediated evolution of the host genome.</title>
        <authorList>
            <person name="Chaturvedi A."/>
            <person name="Li X."/>
            <person name="Dhandapani V."/>
            <person name="Marshall H."/>
            <person name="Kissane S."/>
            <person name="Cuenca-Cambronero M."/>
            <person name="Asole G."/>
            <person name="Calvet F."/>
            <person name="Ruiz-Romero M."/>
            <person name="Marangio P."/>
            <person name="Guigo R."/>
            <person name="Rago D."/>
            <person name="Mirbahai L."/>
            <person name="Eastwood N."/>
            <person name="Colbourne J.K."/>
            <person name="Zhou J."/>
            <person name="Mallon E."/>
            <person name="Orsini L."/>
        </authorList>
    </citation>
    <scope>NUCLEOTIDE SEQUENCE [LARGE SCALE GENOMIC DNA]</scope>
    <source>
        <strain evidence="3">LRV0_1</strain>
    </source>
</reference>
<keyword evidence="4" id="KW-1185">Reference proteome</keyword>
<accession>A0ABR0A4W1</accession>
<feature type="compositionally biased region" description="Basic residues" evidence="1">
    <location>
        <begin position="170"/>
        <end position="180"/>
    </location>
</feature>
<gene>
    <name evidence="3" type="ORF">OUZ56_002172</name>
</gene>
<protein>
    <recommendedName>
        <fullName evidence="5">Membrane-associated protein</fullName>
    </recommendedName>
</protein>
<name>A0ABR0A4W1_9CRUS</name>
<dbReference type="Proteomes" id="UP001234178">
    <property type="component" value="Unassembled WGS sequence"/>
</dbReference>
<organism evidence="3 4">
    <name type="scientific">Daphnia magna</name>
    <dbReference type="NCBI Taxonomy" id="35525"/>
    <lineage>
        <taxon>Eukaryota</taxon>
        <taxon>Metazoa</taxon>
        <taxon>Ecdysozoa</taxon>
        <taxon>Arthropoda</taxon>
        <taxon>Crustacea</taxon>
        <taxon>Branchiopoda</taxon>
        <taxon>Diplostraca</taxon>
        <taxon>Cladocera</taxon>
        <taxon>Anomopoda</taxon>
        <taxon>Daphniidae</taxon>
        <taxon>Daphnia</taxon>
    </lineage>
</organism>
<evidence type="ECO:0008006" key="5">
    <source>
        <dbReference type="Google" id="ProtNLM"/>
    </source>
</evidence>
<dbReference type="EMBL" id="JAOYFB010000036">
    <property type="protein sequence ID" value="KAK4020179.1"/>
    <property type="molecule type" value="Genomic_DNA"/>
</dbReference>
<evidence type="ECO:0000256" key="1">
    <source>
        <dbReference type="SAM" id="MobiDB-lite"/>
    </source>
</evidence>
<evidence type="ECO:0000313" key="3">
    <source>
        <dbReference type="EMBL" id="KAK4020179.1"/>
    </source>
</evidence>
<evidence type="ECO:0000256" key="2">
    <source>
        <dbReference type="SAM" id="Phobius"/>
    </source>
</evidence>
<proteinExistence type="predicted"/>
<evidence type="ECO:0000313" key="4">
    <source>
        <dbReference type="Proteomes" id="UP001234178"/>
    </source>
</evidence>
<keyword evidence="2" id="KW-0812">Transmembrane</keyword>
<keyword evidence="2" id="KW-1133">Transmembrane helix</keyword>
<feature type="region of interest" description="Disordered" evidence="1">
    <location>
        <begin position="143"/>
        <end position="197"/>
    </location>
</feature>
<feature type="region of interest" description="Disordered" evidence="1">
    <location>
        <begin position="568"/>
        <end position="629"/>
    </location>
</feature>
<sequence>MLNASISIPDEVNRMSSLQDVNVVPTTNSTSSSGLVSVVVVCMTVMAVCALVYFAIRCYFDERRWRASALLCKCLPPPSTASLAECGNSCRYVERRAVNVAVQTGATEPSVSNRWSMSDVRMSEAKRISGCAFSSPLANNNEAIPSWRPPATGSSQRQGSHYYRLQKSSQRQKHRNHRQVQRQYYREAQQREEDDCQHYPLRRSRPASMMPSIQIQSPSSSESYSILAMSTHSKSAAISNRHFTPATFSGSDDESHRHIQYSKSGLSEGHSYGSTNPYHPRYNTPVSELNNDAESVLATADIEQAVAVVEPEEKGVADGEEEEAKPELMNHYLMDRAAVDDRKWSRKSTSPRSVVDGGFTSAEPAASAVTSATDAPMIPTTTIQLVDEATQSCPSSVSGWYPNHLKRCQTSKTDSSCSLNVVSAGYGLPLDIARSALPLKGTFPSFEILPGGRLVNRRTQTDNGSLASLDWDNYESERLRSEMDVEVDLDDDFEGGDGYHRLTNVDEGVEGMTSSATLMASHESADTTLQASRMSHRSASSPYVLCFECSEDFSVNNERRSSAAFFFPRHTSSSSPASRNANRRHQRPVAPPSPPNLLVSPQQPIASGRHPQPDGQDGRSSKAVRPRRK</sequence>